<name>A0AAV4UAL6_CAEEX</name>
<sequence length="101" mass="11527">MFKLTKRVLTPDEYNREFLLTIISSPDTTTKHKTRKILHSSIVFTNRRFEDFGFGIDTKELRQLLIGNSCSTITSSPDTTNEKTILNSFIVSTNGRFVPTP</sequence>
<dbReference type="EMBL" id="BPLR01012558">
    <property type="protein sequence ID" value="GIY54797.1"/>
    <property type="molecule type" value="Genomic_DNA"/>
</dbReference>
<dbReference type="AlphaFoldDB" id="A0AAV4UAL6"/>
<evidence type="ECO:0000313" key="2">
    <source>
        <dbReference type="Proteomes" id="UP001054945"/>
    </source>
</evidence>
<organism evidence="1 2">
    <name type="scientific">Caerostris extrusa</name>
    <name type="common">Bark spider</name>
    <name type="synonym">Caerostris bankana</name>
    <dbReference type="NCBI Taxonomy" id="172846"/>
    <lineage>
        <taxon>Eukaryota</taxon>
        <taxon>Metazoa</taxon>
        <taxon>Ecdysozoa</taxon>
        <taxon>Arthropoda</taxon>
        <taxon>Chelicerata</taxon>
        <taxon>Arachnida</taxon>
        <taxon>Araneae</taxon>
        <taxon>Araneomorphae</taxon>
        <taxon>Entelegynae</taxon>
        <taxon>Araneoidea</taxon>
        <taxon>Araneidae</taxon>
        <taxon>Caerostris</taxon>
    </lineage>
</organism>
<comment type="caution">
    <text evidence="1">The sequence shown here is derived from an EMBL/GenBank/DDBJ whole genome shotgun (WGS) entry which is preliminary data.</text>
</comment>
<reference evidence="1 2" key="1">
    <citation type="submission" date="2021-06" db="EMBL/GenBank/DDBJ databases">
        <title>Caerostris extrusa draft genome.</title>
        <authorList>
            <person name="Kono N."/>
            <person name="Arakawa K."/>
        </authorList>
    </citation>
    <scope>NUCLEOTIDE SEQUENCE [LARGE SCALE GENOMIC DNA]</scope>
</reference>
<protein>
    <submittedName>
        <fullName evidence="1">Uncharacterized protein</fullName>
    </submittedName>
</protein>
<keyword evidence="2" id="KW-1185">Reference proteome</keyword>
<proteinExistence type="predicted"/>
<dbReference type="Proteomes" id="UP001054945">
    <property type="component" value="Unassembled WGS sequence"/>
</dbReference>
<gene>
    <name evidence="1" type="ORF">CEXT_77281</name>
</gene>
<evidence type="ECO:0000313" key="1">
    <source>
        <dbReference type="EMBL" id="GIY54797.1"/>
    </source>
</evidence>
<accession>A0AAV4UAL6</accession>